<evidence type="ECO:0000313" key="5">
    <source>
        <dbReference type="Proteomes" id="UP000448943"/>
    </source>
</evidence>
<dbReference type="Pfam" id="PF01734">
    <property type="entry name" value="Patatin"/>
    <property type="match status" value="1"/>
</dbReference>
<protein>
    <submittedName>
        <fullName evidence="4">Patatin</fullName>
    </submittedName>
</protein>
<dbReference type="Gene3D" id="3.40.1090.10">
    <property type="entry name" value="Cytosolic phospholipase A2 catalytic domain"/>
    <property type="match status" value="2"/>
</dbReference>
<keyword evidence="5" id="KW-1185">Reference proteome</keyword>
<dbReference type="EMBL" id="SIJB01000004">
    <property type="protein sequence ID" value="NBI27546.1"/>
    <property type="molecule type" value="Genomic_DNA"/>
</dbReference>
<comment type="caution">
    <text evidence="4">The sequence shown here is derived from an EMBL/GenBank/DDBJ whole genome shotgun (WGS) entry which is preliminary data.</text>
</comment>
<dbReference type="PANTHER" id="PTHR46394:SF1">
    <property type="entry name" value="PNPLA DOMAIN-CONTAINING PROTEIN"/>
    <property type="match status" value="1"/>
</dbReference>
<evidence type="ECO:0000256" key="2">
    <source>
        <dbReference type="PROSITE-ProRule" id="PRU01161"/>
    </source>
</evidence>
<organism evidence="4 5">
    <name type="scientific">Chengkuizengella marina</name>
    <dbReference type="NCBI Taxonomy" id="2507566"/>
    <lineage>
        <taxon>Bacteria</taxon>
        <taxon>Bacillati</taxon>
        <taxon>Bacillota</taxon>
        <taxon>Bacilli</taxon>
        <taxon>Bacillales</taxon>
        <taxon>Paenibacillaceae</taxon>
        <taxon>Chengkuizengella</taxon>
    </lineage>
</organism>
<dbReference type="InterPro" id="IPR052580">
    <property type="entry name" value="Lipid_Hydrolase"/>
</dbReference>
<name>A0A6N9PXB0_9BACL</name>
<proteinExistence type="predicted"/>
<reference evidence="4 5" key="1">
    <citation type="submission" date="2019-01" db="EMBL/GenBank/DDBJ databases">
        <title>Chengkuizengella sp. nov., isolated from deep-sea sediment of East Pacific Ocean.</title>
        <authorList>
            <person name="Yang J."/>
            <person name="Lai Q."/>
            <person name="Shao Z."/>
        </authorList>
    </citation>
    <scope>NUCLEOTIDE SEQUENCE [LARGE SCALE GENOMIC DNA]</scope>
    <source>
        <strain evidence="4 5">YPA3-1-1</strain>
    </source>
</reference>
<dbReference type="Proteomes" id="UP000448943">
    <property type="component" value="Unassembled WGS sequence"/>
</dbReference>
<evidence type="ECO:0000256" key="1">
    <source>
        <dbReference type="ARBA" id="ARBA00023098"/>
    </source>
</evidence>
<sequence length="313" mass="35553">MKVNAVFEGGGVKAIGLAGAVKSVEDHNITFNQVAGTSSGAIVASLIAAGYTSEELKELVMSTPFASVVKKTWVHHILYIGPAVRVFLKKGLYSGDQLEEWIDQKLKLKGVRTFGDLKPNQLRIIASDITRGRILVLPDDIKQYGLDPSRLSISKAIRMSTAIPFYFDPIKLKKLREKQTFYIVDGGILSNYPLWLFDKEARERGIQIKIPTLGFRLVGKHSNVPRKIVGPISMFQALFSTMMDAHDEKFIEDHKRFNTIKIPTLGVRTTDFKISQEACNRLFDSGYQAAERYLDRWSYSEYLKHYEQYFEYL</sequence>
<feature type="active site" description="Nucleophile" evidence="2">
    <location>
        <position position="38"/>
    </location>
</feature>
<keyword evidence="2" id="KW-0378">Hydrolase</keyword>
<feature type="short sequence motif" description="GXSXG" evidence="2">
    <location>
        <begin position="36"/>
        <end position="40"/>
    </location>
</feature>
<feature type="active site" description="Proton acceptor" evidence="2">
    <location>
        <position position="185"/>
    </location>
</feature>
<evidence type="ECO:0000313" key="4">
    <source>
        <dbReference type="EMBL" id="NBI27546.1"/>
    </source>
</evidence>
<dbReference type="GO" id="GO:0016042">
    <property type="term" value="P:lipid catabolic process"/>
    <property type="evidence" value="ECO:0007669"/>
    <property type="project" value="UniProtKB-UniRule"/>
</dbReference>
<keyword evidence="2" id="KW-0442">Lipid degradation</keyword>
<dbReference type="InterPro" id="IPR002641">
    <property type="entry name" value="PNPLA_dom"/>
</dbReference>
<dbReference type="InterPro" id="IPR016035">
    <property type="entry name" value="Acyl_Trfase/lysoPLipase"/>
</dbReference>
<feature type="short sequence motif" description="DGA/G" evidence="2">
    <location>
        <begin position="185"/>
        <end position="187"/>
    </location>
</feature>
<dbReference type="CDD" id="cd07207">
    <property type="entry name" value="Pat_ExoU_VipD_like"/>
    <property type="match status" value="1"/>
</dbReference>
<dbReference type="RefSeq" id="WP_160643607.1">
    <property type="nucleotide sequence ID" value="NZ_SIJB01000004.1"/>
</dbReference>
<keyword evidence="1 2" id="KW-0443">Lipid metabolism</keyword>
<dbReference type="OrthoDB" id="9770965at2"/>
<dbReference type="PANTHER" id="PTHR46394">
    <property type="entry name" value="ANNEXIN"/>
    <property type="match status" value="1"/>
</dbReference>
<dbReference type="PROSITE" id="PS51635">
    <property type="entry name" value="PNPLA"/>
    <property type="match status" value="1"/>
</dbReference>
<accession>A0A6N9PXB0</accession>
<gene>
    <name evidence="4" type="ORF">ERL59_01005</name>
</gene>
<dbReference type="AlphaFoldDB" id="A0A6N9PXB0"/>
<feature type="domain" description="PNPLA" evidence="3">
    <location>
        <begin position="5"/>
        <end position="198"/>
    </location>
</feature>
<evidence type="ECO:0000259" key="3">
    <source>
        <dbReference type="PROSITE" id="PS51635"/>
    </source>
</evidence>
<dbReference type="SUPFAM" id="SSF52151">
    <property type="entry name" value="FabD/lysophospholipase-like"/>
    <property type="match status" value="1"/>
</dbReference>
<comment type="caution">
    <text evidence="2">Lacks conserved residue(s) required for the propagation of feature annotation.</text>
</comment>
<dbReference type="GO" id="GO:0016787">
    <property type="term" value="F:hydrolase activity"/>
    <property type="evidence" value="ECO:0007669"/>
    <property type="project" value="UniProtKB-UniRule"/>
</dbReference>